<comment type="subcellular location">
    <subcellularLocation>
        <location evidence="1">Nucleus</location>
    </subcellularLocation>
</comment>
<gene>
    <name evidence="4" type="ORF">CUMW_234110</name>
</gene>
<dbReference type="GO" id="GO:0005634">
    <property type="term" value="C:nucleus"/>
    <property type="evidence" value="ECO:0007669"/>
    <property type="project" value="UniProtKB-SubCell"/>
</dbReference>
<evidence type="ECO:0000256" key="1">
    <source>
        <dbReference type="ARBA" id="ARBA00004123"/>
    </source>
</evidence>
<dbReference type="Pfam" id="PF25458">
    <property type="entry name" value="INTS4_C"/>
    <property type="match status" value="1"/>
</dbReference>
<organism evidence="4 5">
    <name type="scientific">Citrus unshiu</name>
    <name type="common">Satsuma mandarin</name>
    <name type="synonym">Citrus nobilis var. unshiu</name>
    <dbReference type="NCBI Taxonomy" id="55188"/>
    <lineage>
        <taxon>Eukaryota</taxon>
        <taxon>Viridiplantae</taxon>
        <taxon>Streptophyta</taxon>
        <taxon>Embryophyta</taxon>
        <taxon>Tracheophyta</taxon>
        <taxon>Spermatophyta</taxon>
        <taxon>Magnoliopsida</taxon>
        <taxon>eudicotyledons</taxon>
        <taxon>Gunneridae</taxon>
        <taxon>Pentapetalae</taxon>
        <taxon>rosids</taxon>
        <taxon>malvids</taxon>
        <taxon>Sapindales</taxon>
        <taxon>Rutaceae</taxon>
        <taxon>Aurantioideae</taxon>
        <taxon>Citrus</taxon>
    </lineage>
</organism>
<dbReference type="InterPro" id="IPR016024">
    <property type="entry name" value="ARM-type_fold"/>
</dbReference>
<dbReference type="PANTHER" id="PTHR20938:SF0">
    <property type="entry name" value="INTEGRATOR COMPLEX SUBUNIT 4"/>
    <property type="match status" value="1"/>
</dbReference>
<keyword evidence="5" id="KW-1185">Reference proteome</keyword>
<dbReference type="AlphaFoldDB" id="A0A2H5QIQ5"/>
<evidence type="ECO:0000259" key="3">
    <source>
        <dbReference type="Pfam" id="PF25458"/>
    </source>
</evidence>
<dbReference type="SUPFAM" id="SSF48371">
    <property type="entry name" value="ARM repeat"/>
    <property type="match status" value="1"/>
</dbReference>
<dbReference type="Gene3D" id="1.25.10.10">
    <property type="entry name" value="Leucine-rich Repeat Variant"/>
    <property type="match status" value="2"/>
</dbReference>
<name>A0A2H5QIQ5_CITUN</name>
<dbReference type="PANTHER" id="PTHR20938">
    <property type="entry name" value="INTEGRATOR COMPLEX SUBUNIT 4"/>
    <property type="match status" value="1"/>
</dbReference>
<evidence type="ECO:0000313" key="5">
    <source>
        <dbReference type="Proteomes" id="UP000236630"/>
    </source>
</evidence>
<keyword evidence="2" id="KW-0539">Nucleus</keyword>
<evidence type="ECO:0000256" key="2">
    <source>
        <dbReference type="ARBA" id="ARBA00023242"/>
    </source>
</evidence>
<evidence type="ECO:0000313" key="4">
    <source>
        <dbReference type="EMBL" id="GAY64507.1"/>
    </source>
</evidence>
<protein>
    <recommendedName>
        <fullName evidence="3">Integrator complex subunit 4/Protein SIEL C-terminal Ig-like domain-containing protein</fullName>
    </recommendedName>
</protein>
<feature type="domain" description="Integrator complex subunit 4/Protein SIEL C-terminal Ig-like" evidence="3">
    <location>
        <begin position="827"/>
        <end position="947"/>
    </location>
</feature>
<sequence length="951" mass="106750">MEEQIAQNCEQSLSVSKRHSLRALSSIRSLINNPNTSNSTLSSLLETLTRSLQLTDSDSLTRHHELTLLAGLSLRHPHFSPLISNSLRSNSLLFSSSSPRLAAAAAAALAVISDHTVDDCFFVSLCFASSVSVRLWLLRNAERLNVRPHLLFTVCLGLTKDPYPYVREAALNGLVCLLKHVVFEDVDLIQGCCCRAVELLRDHEDCVRCAAVRVVSEWGKMLIACIDEKNRIDCSDVVFIQLCSMIRDMRMEVRVEAFNALGKVGMISEIVLLQTLCKKVLGATKEKKFHSLGAAECFEISASAAAGTFVHGFEDEFYEVRKSACSSLGSLVILSEKFAGEALNLLVDMLNDDSVTVRLQALETMHIMVTCEHLNLEDKHMHMFLGTLVDNCELVRCAARKILKLVKTPKLEFFRLFIDGLLENLKIYPQDEADVFSVLFFIGRSHGNFAACIIKEIEPDSDDKLGFDNARVAAFLVLAISVPLSCEQNVRSIPPQIFSYAVTLLGRISYALSDVMNQHSLLAYLSLCSRLSNFSEANFKGEDAPLHEAKSDDPNCPTEVSIGADIHVQKSGDEDSKSRSWIHGKLKETVTSRCQLEEEDEIWKALNLVLAKVRNVWSLVQSGFSKEALRILSYATLDTWLNLRACKEEVLTFKAESRGFDGALLFSLQYFKVLKLLTKVWEQFVPAKNIHHYEQGELEFLLGKLDRSLRELGCRFLGLSKEEELHVLELMLISCLLRLSKFEICFYYTTMRNLSSTISHLEFLHQQGSTEPSNFVTAVKKSLFEINISTSHTSYRPFLFNQLLNSFSLSQLVFHGRLEQVHAELGVPDNSSENPVIFVSGLPVSIPFEITLYHISSVNRLWLRMTMSDETTQFVFLDSNLLGGCKDAKKFTYVAPFYRTPKAASFTLRVCIGMECLFEDIHSVKGNGGPKRALAYLCNEKEVYFSRVSRG</sequence>
<dbReference type="InterPro" id="IPR011989">
    <property type="entry name" value="ARM-like"/>
</dbReference>
<dbReference type="Proteomes" id="UP000236630">
    <property type="component" value="Unassembled WGS sequence"/>
</dbReference>
<accession>A0A2H5QIQ5</accession>
<dbReference type="EMBL" id="BDQV01000412">
    <property type="protein sequence ID" value="GAY64507.1"/>
    <property type="molecule type" value="Genomic_DNA"/>
</dbReference>
<dbReference type="STRING" id="55188.A0A2H5QIQ5"/>
<reference evidence="4 5" key="1">
    <citation type="journal article" date="2017" name="Front. Genet.">
        <title>Draft sequencing of the heterozygous diploid genome of Satsuma (Citrus unshiu Marc.) using a hybrid assembly approach.</title>
        <authorList>
            <person name="Shimizu T."/>
            <person name="Tanizawa Y."/>
            <person name="Mochizuki T."/>
            <person name="Nagasaki H."/>
            <person name="Yoshioka T."/>
            <person name="Toyoda A."/>
            <person name="Fujiyama A."/>
            <person name="Kaminuma E."/>
            <person name="Nakamura Y."/>
        </authorList>
    </citation>
    <scope>NUCLEOTIDE SEQUENCE [LARGE SCALE GENOMIC DNA]</scope>
    <source>
        <strain evidence="5">cv. Miyagawa wase</strain>
    </source>
</reference>
<dbReference type="GO" id="GO:0010496">
    <property type="term" value="P:intercellular transport"/>
    <property type="evidence" value="ECO:0007669"/>
    <property type="project" value="TreeGrafter"/>
</dbReference>
<dbReference type="InterPro" id="IPR057412">
    <property type="entry name" value="INTS4_C"/>
</dbReference>
<comment type="caution">
    <text evidence="4">The sequence shown here is derived from an EMBL/GenBank/DDBJ whole genome shotgun (WGS) entry which is preliminary data.</text>
</comment>
<dbReference type="GO" id="GO:0005768">
    <property type="term" value="C:endosome"/>
    <property type="evidence" value="ECO:0007669"/>
    <property type="project" value="TreeGrafter"/>
</dbReference>
<proteinExistence type="predicted"/>